<dbReference type="InterPro" id="IPR009195">
    <property type="entry name" value="Uncharacterised_YjbK"/>
</dbReference>
<evidence type="ECO:0000313" key="3">
    <source>
        <dbReference type="Proteomes" id="UP001219957"/>
    </source>
</evidence>
<dbReference type="Proteomes" id="UP001219957">
    <property type="component" value="Chromosome"/>
</dbReference>
<organism evidence="2 3">
    <name type="scientific">Exiguobacterium profundum</name>
    <dbReference type="NCBI Taxonomy" id="307643"/>
    <lineage>
        <taxon>Bacteria</taxon>
        <taxon>Bacillati</taxon>
        <taxon>Bacillota</taxon>
        <taxon>Bacilli</taxon>
        <taxon>Bacillales</taxon>
        <taxon>Bacillales Family XII. Incertae Sedis</taxon>
        <taxon>Exiguobacterium</taxon>
    </lineage>
</organism>
<dbReference type="InterPro" id="IPR023577">
    <property type="entry name" value="CYTH_domain"/>
</dbReference>
<dbReference type="SMART" id="SM01118">
    <property type="entry name" value="CYTH"/>
    <property type="match status" value="1"/>
</dbReference>
<keyword evidence="3" id="KW-1185">Reference proteome</keyword>
<dbReference type="RefSeq" id="WP_214684574.1">
    <property type="nucleotide sequence ID" value="NZ_CP109617.1"/>
</dbReference>
<dbReference type="Gene3D" id="2.40.320.10">
    <property type="entry name" value="Hypothetical Protein Pfu-838710-001"/>
    <property type="match status" value="1"/>
</dbReference>
<evidence type="ECO:0000313" key="2">
    <source>
        <dbReference type="EMBL" id="WED54362.1"/>
    </source>
</evidence>
<dbReference type="CDD" id="cd07762">
    <property type="entry name" value="CYTH-like_Pase_1"/>
    <property type="match status" value="1"/>
</dbReference>
<dbReference type="EMBL" id="CP109617">
    <property type="protein sequence ID" value="WED54362.1"/>
    <property type="molecule type" value="Genomic_DNA"/>
</dbReference>
<dbReference type="PIRSF" id="PIRSF012526">
    <property type="entry name" value="CYTH_UCP012526"/>
    <property type="match status" value="1"/>
</dbReference>
<reference evidence="2 3" key="1">
    <citation type="submission" date="2022-10" db="EMBL/GenBank/DDBJ databases">
        <title>Complete genome sequence of Exiguobacterium profundum TSS-3 isolated from an extremely saline-alkaline spring located in Ixtapa, Chiapas-Mexico.</title>
        <authorList>
            <person name="Rincon-Rosales R."/>
            <person name="Rogel M.A."/>
            <person name="Rincon-Molina C.I."/>
            <person name="Guerrero G."/>
            <person name="Manzano-Gomez L.A."/>
            <person name="Lopez-Lopez A."/>
            <person name="Rincon Molina F.A."/>
            <person name="Martinez-Romero E."/>
        </authorList>
    </citation>
    <scope>NUCLEOTIDE SEQUENCE [LARGE SCALE GENOMIC DNA]</scope>
    <source>
        <strain evidence="2 3">TSS-3</strain>
    </source>
</reference>
<dbReference type="SUPFAM" id="SSF55154">
    <property type="entry name" value="CYTH-like phosphatases"/>
    <property type="match status" value="1"/>
</dbReference>
<proteinExistence type="predicted"/>
<accession>A0ABY8B0A4</accession>
<dbReference type="Pfam" id="PF01928">
    <property type="entry name" value="CYTH"/>
    <property type="match status" value="1"/>
</dbReference>
<dbReference type="InterPro" id="IPR033469">
    <property type="entry name" value="CYTH-like_dom_sf"/>
</dbReference>
<dbReference type="PROSITE" id="PS51707">
    <property type="entry name" value="CYTH"/>
    <property type="match status" value="1"/>
</dbReference>
<feature type="domain" description="CYTH" evidence="1">
    <location>
        <begin position="4"/>
        <end position="190"/>
    </location>
</feature>
<dbReference type="PANTHER" id="PTHR34948:SF2">
    <property type="entry name" value="TRIPHOSPHATE TUNNEL METALLOENZYME 3"/>
    <property type="match status" value="1"/>
</dbReference>
<sequence length="193" mass="22418">MTQEVEIEFKSMLTKDEYETLLRAYQLDDQVRWQANDYFDTPSFQLKANGAALRIRKKKQGQVLTLKQPNEVGLLETHATITEDEAEDLFKYGIIHDEQMKQALAPFQLNAPLEHLGRLETNRAELQIEDGLLVLDESHYLETSDYEIEFEVTNEEEGKRAFEGLLAKHGLPYRPAKNKIVRFMELKMSRLEG</sequence>
<gene>
    <name evidence="2" type="ORF">OE059_09875</name>
</gene>
<evidence type="ECO:0000259" key="1">
    <source>
        <dbReference type="PROSITE" id="PS51707"/>
    </source>
</evidence>
<name>A0ABY8B0A4_9BACL</name>
<protein>
    <submittedName>
        <fullName evidence="2">CYTH domain-containing protein</fullName>
    </submittedName>
</protein>
<dbReference type="PANTHER" id="PTHR34948">
    <property type="entry name" value="OS08G0299200 PROTEIN"/>
    <property type="match status" value="1"/>
</dbReference>